<comment type="caution">
    <text evidence="1">The sequence shown here is derived from an EMBL/GenBank/DDBJ whole genome shotgun (WGS) entry which is preliminary data.</text>
</comment>
<dbReference type="AlphaFoldDB" id="A0A6I5RTT1"/>
<dbReference type="EMBL" id="JAAHBT010000237">
    <property type="protein sequence ID" value="NES11363.1"/>
    <property type="molecule type" value="Genomic_DNA"/>
</dbReference>
<evidence type="ECO:0000313" key="2">
    <source>
        <dbReference type="Proteomes" id="UP000471751"/>
    </source>
</evidence>
<sequence length="200" mass="22417">MPTEKPSDTENWVSCDDGIHLIQINENYSHYGWVFRKIEGGWPYSVRKATEHEMAHAKARQHLRAGAAQVTAQYQPAEQHQGEPVAVLYANGSVLTKADCGDSFEICCKVETPLYTHADAGELELARKMLRSVQRREEKWALLCEGRNNQIATLRAQLAEQEHSARELLRIIGMSVQGSAAYNRAVVAFHDSLNADTEPN</sequence>
<keyword evidence="2" id="KW-1185">Reference proteome</keyword>
<proteinExistence type="predicted"/>
<dbReference type="RefSeq" id="WP_189395183.1">
    <property type="nucleotide sequence ID" value="NZ_BMQU01000003.1"/>
</dbReference>
<accession>A0A6I5RTT1</accession>
<protein>
    <submittedName>
        <fullName evidence="1">Uncharacterized protein</fullName>
    </submittedName>
</protein>
<gene>
    <name evidence="1" type="ORF">G3O07_19010</name>
</gene>
<name>A0A6I5RTT1_9PSED</name>
<dbReference type="Proteomes" id="UP000471751">
    <property type="component" value="Unassembled WGS sequence"/>
</dbReference>
<reference evidence="1 2" key="1">
    <citation type="submission" date="2020-02" db="EMBL/GenBank/DDBJ databases">
        <title>Broccoli isolated Pseudomonas sp.</title>
        <authorList>
            <person name="Fujikawa T."/>
            <person name="Sawada H."/>
        </authorList>
    </citation>
    <scope>NUCLEOTIDE SEQUENCE [LARGE SCALE GENOMIC DNA]</scope>
    <source>
        <strain evidence="1 2">JCM 32154</strain>
    </source>
</reference>
<evidence type="ECO:0000313" key="1">
    <source>
        <dbReference type="EMBL" id="NES11363.1"/>
    </source>
</evidence>
<organism evidence="1 2">
    <name type="scientific">Pseudomonas laurentiana</name>
    <dbReference type="NCBI Taxonomy" id="2364649"/>
    <lineage>
        <taxon>Bacteria</taxon>
        <taxon>Pseudomonadati</taxon>
        <taxon>Pseudomonadota</taxon>
        <taxon>Gammaproteobacteria</taxon>
        <taxon>Pseudomonadales</taxon>
        <taxon>Pseudomonadaceae</taxon>
        <taxon>Pseudomonas</taxon>
    </lineage>
</organism>